<comment type="caution">
    <text evidence="8">The sequence shown here is derived from an EMBL/GenBank/DDBJ whole genome shotgun (WGS) entry which is preliminary data.</text>
</comment>
<evidence type="ECO:0000256" key="3">
    <source>
        <dbReference type="ARBA" id="ARBA00022692"/>
    </source>
</evidence>
<dbReference type="InterPro" id="IPR045584">
    <property type="entry name" value="Pilin-like"/>
</dbReference>
<dbReference type="SUPFAM" id="SSF54523">
    <property type="entry name" value="Pili subunits"/>
    <property type="match status" value="1"/>
</dbReference>
<dbReference type="GO" id="GO:0016020">
    <property type="term" value="C:membrane"/>
    <property type="evidence" value="ECO:0007669"/>
    <property type="project" value="UniProtKB-SubCell"/>
</dbReference>
<dbReference type="Gene3D" id="3.30.1690.20">
    <property type="match status" value="1"/>
</dbReference>
<evidence type="ECO:0000256" key="6">
    <source>
        <dbReference type="SAM" id="Phobius"/>
    </source>
</evidence>
<evidence type="ECO:0000256" key="5">
    <source>
        <dbReference type="ARBA" id="ARBA00023136"/>
    </source>
</evidence>
<sequence>MKRKKGGFTLVELIVVIVIILVLAAVLVPSLLRYVSKAKNAAAINECSEVLQAAARTAVDLAAEGTLTAQILNDSRPVILKQANAGGSFETTIQFEDDDAEILSFGYLSESNLHVIYDIKHDPRIYIDVEGNATLTRMNNFIKQASDFVTGQKQDNPKLNSLDRLRLIENAVNNGGLLAVTESQKKGTPYEKNELYWHPYYLGDFKQENPPVVLFANTSSTTHGGWSANLIYVDGKVYQAPEKNTVNIAGWGTGTSPVYDYNSLKTWLDENKYTAVN</sequence>
<protein>
    <submittedName>
        <fullName evidence="8">Prepilin-type N-terminal cleavage/methylation domain-containing protein</fullName>
    </submittedName>
</protein>
<feature type="transmembrane region" description="Helical" evidence="6">
    <location>
        <begin position="7"/>
        <end position="32"/>
    </location>
</feature>
<keyword evidence="5 6" id="KW-0472">Membrane</keyword>
<keyword evidence="3 6" id="KW-0812">Transmembrane</keyword>
<organism evidence="8 9">
    <name type="scientific">Hungatella hathewayi</name>
    <dbReference type="NCBI Taxonomy" id="154046"/>
    <lineage>
        <taxon>Bacteria</taxon>
        <taxon>Bacillati</taxon>
        <taxon>Bacillota</taxon>
        <taxon>Clostridia</taxon>
        <taxon>Lachnospirales</taxon>
        <taxon>Lachnospiraceae</taxon>
        <taxon>Hungatella</taxon>
    </lineage>
</organism>
<comment type="subcellular location">
    <subcellularLocation>
        <location evidence="1">Membrane</location>
        <topology evidence="1">Single-pass membrane protein</topology>
    </subcellularLocation>
</comment>
<dbReference type="PANTHER" id="PTHR30093:SF44">
    <property type="entry name" value="TYPE II SECRETION SYSTEM CORE PROTEIN G"/>
    <property type="match status" value="1"/>
</dbReference>
<evidence type="ECO:0000259" key="7">
    <source>
        <dbReference type="Pfam" id="PF18223"/>
    </source>
</evidence>
<dbReference type="GeneID" id="93334765"/>
<dbReference type="InterPro" id="IPR012902">
    <property type="entry name" value="N_methyl_site"/>
</dbReference>
<reference evidence="8 9" key="1">
    <citation type="submission" date="2018-08" db="EMBL/GenBank/DDBJ databases">
        <title>A genome reference for cultivated species of the human gut microbiota.</title>
        <authorList>
            <person name="Zou Y."/>
            <person name="Xue W."/>
            <person name="Luo G."/>
        </authorList>
    </citation>
    <scope>NUCLEOTIDE SEQUENCE [LARGE SCALE GENOMIC DNA]</scope>
    <source>
        <strain evidence="8 9">AF19-21</strain>
    </source>
</reference>
<dbReference type="PROSITE" id="PS00409">
    <property type="entry name" value="PROKAR_NTER_METHYL"/>
    <property type="match status" value="1"/>
</dbReference>
<evidence type="ECO:0000313" key="9">
    <source>
        <dbReference type="Proteomes" id="UP000261111"/>
    </source>
</evidence>
<dbReference type="Pfam" id="PF07963">
    <property type="entry name" value="N_methyl"/>
    <property type="match status" value="1"/>
</dbReference>
<dbReference type="NCBIfam" id="TIGR02532">
    <property type="entry name" value="IV_pilin_GFxxxE"/>
    <property type="match status" value="1"/>
</dbReference>
<dbReference type="PANTHER" id="PTHR30093">
    <property type="entry name" value="GENERAL SECRETION PATHWAY PROTEIN G"/>
    <property type="match status" value="1"/>
</dbReference>
<dbReference type="Pfam" id="PF18223">
    <property type="entry name" value="PilJ_C"/>
    <property type="match status" value="1"/>
</dbReference>
<gene>
    <name evidence="8" type="ORF">DWX41_20510</name>
</gene>
<evidence type="ECO:0000256" key="1">
    <source>
        <dbReference type="ARBA" id="ARBA00004167"/>
    </source>
</evidence>
<dbReference type="AlphaFoldDB" id="A0A3E2WFW9"/>
<evidence type="ECO:0000256" key="2">
    <source>
        <dbReference type="ARBA" id="ARBA00022481"/>
    </source>
</evidence>
<feature type="domain" description="Pilin PilJ C-terminal" evidence="7">
    <location>
        <begin position="150"/>
        <end position="246"/>
    </location>
</feature>
<evidence type="ECO:0000256" key="4">
    <source>
        <dbReference type="ARBA" id="ARBA00022989"/>
    </source>
</evidence>
<dbReference type="EMBL" id="QVIA01000032">
    <property type="protein sequence ID" value="RGC25385.1"/>
    <property type="molecule type" value="Genomic_DNA"/>
</dbReference>
<dbReference type="InterPro" id="IPR040599">
    <property type="entry name" value="PilJ_C"/>
</dbReference>
<accession>A0A3E2WFW9</accession>
<proteinExistence type="predicted"/>
<dbReference type="RefSeq" id="WP_025656924.1">
    <property type="nucleotide sequence ID" value="NZ_QVIA01000032.1"/>
</dbReference>
<name>A0A3E2WFW9_9FIRM</name>
<keyword evidence="2" id="KW-0488">Methylation</keyword>
<dbReference type="Proteomes" id="UP000261111">
    <property type="component" value="Unassembled WGS sequence"/>
</dbReference>
<evidence type="ECO:0000313" key="8">
    <source>
        <dbReference type="EMBL" id="RGC25385.1"/>
    </source>
</evidence>
<dbReference type="Gene3D" id="3.30.700.10">
    <property type="entry name" value="Glycoprotein, Type 4 Pilin"/>
    <property type="match status" value="1"/>
</dbReference>
<keyword evidence="4 6" id="KW-1133">Transmembrane helix</keyword>